<accession>A0A8B6DPC1</accession>
<dbReference type="Proteomes" id="UP000596742">
    <property type="component" value="Unassembled WGS sequence"/>
</dbReference>
<name>A0A8B6DPC1_MYTGA</name>
<organism evidence="3 4">
    <name type="scientific">Mytilus galloprovincialis</name>
    <name type="common">Mediterranean mussel</name>
    <dbReference type="NCBI Taxonomy" id="29158"/>
    <lineage>
        <taxon>Eukaryota</taxon>
        <taxon>Metazoa</taxon>
        <taxon>Spiralia</taxon>
        <taxon>Lophotrochozoa</taxon>
        <taxon>Mollusca</taxon>
        <taxon>Bivalvia</taxon>
        <taxon>Autobranchia</taxon>
        <taxon>Pteriomorphia</taxon>
        <taxon>Mytilida</taxon>
        <taxon>Mytiloidea</taxon>
        <taxon>Mytilidae</taxon>
        <taxon>Mytilinae</taxon>
        <taxon>Mytilus</taxon>
    </lineage>
</organism>
<dbReference type="AlphaFoldDB" id="A0A8B6DPC1"/>
<evidence type="ECO:0000313" key="4">
    <source>
        <dbReference type="Proteomes" id="UP000596742"/>
    </source>
</evidence>
<reference evidence="3" key="1">
    <citation type="submission" date="2018-11" db="EMBL/GenBank/DDBJ databases">
        <authorList>
            <person name="Alioto T."/>
            <person name="Alioto T."/>
        </authorList>
    </citation>
    <scope>NUCLEOTIDE SEQUENCE</scope>
</reference>
<evidence type="ECO:0000313" key="3">
    <source>
        <dbReference type="EMBL" id="VDI21637.1"/>
    </source>
</evidence>
<protein>
    <submittedName>
        <fullName evidence="3">Uncharacterized protein</fullName>
    </submittedName>
</protein>
<comment type="caution">
    <text evidence="3">The sequence shown here is derived from an EMBL/GenBank/DDBJ whole genome shotgun (WGS) entry which is preliminary data.</text>
</comment>
<dbReference type="EMBL" id="UYJE01003707">
    <property type="protein sequence ID" value="VDI21637.1"/>
    <property type="molecule type" value="Genomic_DNA"/>
</dbReference>
<keyword evidence="4" id="KW-1185">Reference proteome</keyword>
<evidence type="ECO:0000256" key="1">
    <source>
        <dbReference type="SAM" id="Coils"/>
    </source>
</evidence>
<evidence type="ECO:0000256" key="2">
    <source>
        <dbReference type="SAM" id="MobiDB-lite"/>
    </source>
</evidence>
<feature type="coiled-coil region" evidence="1">
    <location>
        <begin position="108"/>
        <end position="138"/>
    </location>
</feature>
<feature type="region of interest" description="Disordered" evidence="2">
    <location>
        <begin position="1"/>
        <end position="65"/>
    </location>
</feature>
<keyword evidence="1" id="KW-0175">Coiled coil</keyword>
<feature type="compositionally biased region" description="Polar residues" evidence="2">
    <location>
        <begin position="45"/>
        <end position="65"/>
    </location>
</feature>
<feature type="compositionally biased region" description="Polar residues" evidence="2">
    <location>
        <begin position="16"/>
        <end position="29"/>
    </location>
</feature>
<proteinExistence type="predicted"/>
<gene>
    <name evidence="3" type="ORF">MGAL_10B044829</name>
</gene>
<dbReference type="OrthoDB" id="10046076at2759"/>
<sequence>MSKTISSQKRRRHSTEPSPGKSQSFSVKPSSKKLITDNEFKTVTMPKQGQPPVSNPSTQSNQSIFTDNDVNRLAQAVKAIMFEDLRNELKSDLQVYCNSLTVPLFTEIEKLKTENIELKKSINEVGKLSLKVDDLEQHSRKSCIRISGVPYTQSEDTTKILCDIASKLEVDLQSNDISVSHRLPTKEGHKQIIARFTHTKKRAEFLKATKNIRNIPDLHGVGISQDLTKARSRVAFLAREAVRKGKLKSSSVWDGKIFLTAINDDKRIVSTESELNDFINGKPDPRRSDIENNVADMPIARSPGTPHFQPNNMMFPPQMMQYQSGAQAMYPHMYGIMS</sequence>